<keyword evidence="2" id="KW-0808">Transferase</keyword>
<dbReference type="Gene3D" id="3.30.420.40">
    <property type="match status" value="2"/>
</dbReference>
<accession>A0A0R1NUK2</accession>
<comment type="caution">
    <text evidence="6">The sequence shown here is derived from an EMBL/GenBank/DDBJ whole genome shotgun (WGS) entry which is preliminary data.</text>
</comment>
<dbReference type="InterPro" id="IPR043129">
    <property type="entry name" value="ATPase_NBD"/>
</dbReference>
<feature type="domain" description="Carbohydrate kinase FGGY C-terminal" evidence="5">
    <location>
        <begin position="281"/>
        <end position="435"/>
    </location>
</feature>
<dbReference type="GO" id="GO:0016301">
    <property type="term" value="F:kinase activity"/>
    <property type="evidence" value="ECO:0007669"/>
    <property type="project" value="UniProtKB-KW"/>
</dbReference>
<comment type="similarity">
    <text evidence="1">Belongs to the FGGY kinase family.</text>
</comment>
<protein>
    <recommendedName>
        <fullName evidence="8">Carbohydrate kinase, FGGY family protein</fullName>
    </recommendedName>
</protein>
<gene>
    <name evidence="6" type="ORF">FC98_GL002076</name>
</gene>
<evidence type="ECO:0000259" key="4">
    <source>
        <dbReference type="Pfam" id="PF00370"/>
    </source>
</evidence>
<evidence type="ECO:0008006" key="8">
    <source>
        <dbReference type="Google" id="ProtNLM"/>
    </source>
</evidence>
<dbReference type="AlphaFoldDB" id="A0A0R1NUK2"/>
<dbReference type="EMBL" id="AZEB01000042">
    <property type="protein sequence ID" value="KRL20024.1"/>
    <property type="molecule type" value="Genomic_DNA"/>
</dbReference>
<dbReference type="CDD" id="cd07779">
    <property type="entry name" value="ASKHA_NBD_FGGY_YgcE-like"/>
    <property type="match status" value="1"/>
</dbReference>
<evidence type="ECO:0000256" key="3">
    <source>
        <dbReference type="ARBA" id="ARBA00022777"/>
    </source>
</evidence>
<dbReference type="Pfam" id="PF02782">
    <property type="entry name" value="FGGY_C"/>
    <property type="match status" value="1"/>
</dbReference>
<evidence type="ECO:0000256" key="2">
    <source>
        <dbReference type="ARBA" id="ARBA00022679"/>
    </source>
</evidence>
<name>A0A0R1NUK2_9LACO</name>
<dbReference type="InterPro" id="IPR000577">
    <property type="entry name" value="Carb_kinase_FGGY"/>
</dbReference>
<dbReference type="SUPFAM" id="SSF53067">
    <property type="entry name" value="Actin-like ATPase domain"/>
    <property type="match status" value="2"/>
</dbReference>
<dbReference type="Proteomes" id="UP000051439">
    <property type="component" value="Unassembled WGS sequence"/>
</dbReference>
<evidence type="ECO:0000313" key="6">
    <source>
        <dbReference type="EMBL" id="KRL20024.1"/>
    </source>
</evidence>
<evidence type="ECO:0000313" key="7">
    <source>
        <dbReference type="Proteomes" id="UP000051439"/>
    </source>
</evidence>
<dbReference type="PIRSF" id="PIRSF000538">
    <property type="entry name" value="GlpK"/>
    <property type="match status" value="1"/>
</dbReference>
<dbReference type="GO" id="GO:0005975">
    <property type="term" value="P:carbohydrate metabolic process"/>
    <property type="evidence" value="ECO:0007669"/>
    <property type="project" value="InterPro"/>
</dbReference>
<keyword evidence="7" id="KW-1185">Reference proteome</keyword>
<reference evidence="6 7" key="1">
    <citation type="journal article" date="2015" name="Genome Announc.">
        <title>Expanding the biotechnology potential of lactobacilli through comparative genomics of 213 strains and associated genera.</title>
        <authorList>
            <person name="Sun Z."/>
            <person name="Harris H.M."/>
            <person name="McCann A."/>
            <person name="Guo C."/>
            <person name="Argimon S."/>
            <person name="Zhang W."/>
            <person name="Yang X."/>
            <person name="Jeffery I.B."/>
            <person name="Cooney J.C."/>
            <person name="Kagawa T.F."/>
            <person name="Liu W."/>
            <person name="Song Y."/>
            <person name="Salvetti E."/>
            <person name="Wrobel A."/>
            <person name="Rasinkangas P."/>
            <person name="Parkhill J."/>
            <person name="Rea M.C."/>
            <person name="O'Sullivan O."/>
            <person name="Ritari J."/>
            <person name="Douillard F.P."/>
            <person name="Paul Ross R."/>
            <person name="Yang R."/>
            <person name="Briner A.E."/>
            <person name="Felis G.E."/>
            <person name="de Vos W.M."/>
            <person name="Barrangou R."/>
            <person name="Klaenhammer T.R."/>
            <person name="Caufield P.W."/>
            <person name="Cui Y."/>
            <person name="Zhang H."/>
            <person name="O'Toole P.W."/>
        </authorList>
    </citation>
    <scope>NUCLEOTIDE SEQUENCE [LARGE SCALE GENOMIC DNA]</scope>
    <source>
        <strain evidence="6 7">DSM 19906</strain>
    </source>
</reference>
<dbReference type="PATRIC" id="fig|1423766.4.peg.2156"/>
<dbReference type="InterPro" id="IPR018484">
    <property type="entry name" value="FGGY_N"/>
</dbReference>
<dbReference type="Pfam" id="PF00370">
    <property type="entry name" value="FGGY_N"/>
    <property type="match status" value="1"/>
</dbReference>
<sequence length="519" mass="58045">MNTFLIIDIGTSSMRGILFDKKGKRLFKDQLSYQPEYHKDGGVLQDAHVFYNHCLNINKKCADFANKNGYKIIAISMTAQRSSLIPTKSGEPTDKAIMWQDTRVNKLVKVYSAYNDFFIKKSGSRLNAVYLGAKISWLKHNKPDIYNKSDKMFNIPSYLIYHMTGRASTDTTYGSRTNIMNIKTLEWDDDLLKILDISRDKLPSIIKPGEVCGKITKEYANLSGLPEGTPLISAGGDQQCAAMGEGLLNNDSVSINTGTGGYIIKNIDKLPEVLTNNLIYNCSSVPNKYILEIDLLACSSILNWFIENFYGDLNSNFDKVNNDLKSCYDQNINVTSLPYPKGKSVNINDTRIRGAFTNIGLSTTKQDMLYGLMTSLFVEINDGIDILRAYGPISSVVIGGGLTNSKIMDQMQADAYNLKIHKSPVTESTAIGALISVLVNQGVYSSCEEAYSQVVHGKSDCYVPNIHNVELFKELNSRKQELYYVLKDTQAGYYKVDNKQNYYNSEKGDGVKDYHKITV</sequence>
<dbReference type="RefSeq" id="WP_056949684.1">
    <property type="nucleotide sequence ID" value="NZ_AZEB01000042.1"/>
</dbReference>
<dbReference type="InterPro" id="IPR018485">
    <property type="entry name" value="FGGY_C"/>
</dbReference>
<keyword evidence="3" id="KW-0418">Kinase</keyword>
<proteinExistence type="inferred from homology"/>
<evidence type="ECO:0000259" key="5">
    <source>
        <dbReference type="Pfam" id="PF02782"/>
    </source>
</evidence>
<dbReference type="PANTHER" id="PTHR43095">
    <property type="entry name" value="SUGAR KINASE"/>
    <property type="match status" value="1"/>
</dbReference>
<evidence type="ECO:0000256" key="1">
    <source>
        <dbReference type="ARBA" id="ARBA00009156"/>
    </source>
</evidence>
<dbReference type="InterPro" id="IPR050406">
    <property type="entry name" value="FGGY_Carb_Kinase"/>
</dbReference>
<dbReference type="PANTHER" id="PTHR43095:SF3">
    <property type="entry name" value="L-XYLULOSE_3-KETO-L-GULONATE KINASE"/>
    <property type="match status" value="1"/>
</dbReference>
<organism evidence="6 7">
    <name type="scientific">Lentilactobacillus kisonensis DSM 19906 = JCM 15041</name>
    <dbReference type="NCBI Taxonomy" id="1423766"/>
    <lineage>
        <taxon>Bacteria</taxon>
        <taxon>Bacillati</taxon>
        <taxon>Bacillota</taxon>
        <taxon>Bacilli</taxon>
        <taxon>Lactobacillales</taxon>
        <taxon>Lactobacillaceae</taxon>
        <taxon>Lentilactobacillus</taxon>
    </lineage>
</organism>
<feature type="domain" description="Carbohydrate kinase FGGY N-terminal" evidence="4">
    <location>
        <begin position="4"/>
        <end position="244"/>
    </location>
</feature>